<dbReference type="InterPro" id="IPR017853">
    <property type="entry name" value="GH"/>
</dbReference>
<dbReference type="GO" id="GO:0005975">
    <property type="term" value="P:carbohydrate metabolic process"/>
    <property type="evidence" value="ECO:0007669"/>
    <property type="project" value="InterPro"/>
</dbReference>
<keyword evidence="6 10" id="KW-0808">Transferase</keyword>
<evidence type="ECO:0000313" key="10">
    <source>
        <dbReference type="EMBL" id="SPX40770.1"/>
    </source>
</evidence>
<dbReference type="GO" id="GO:0004134">
    <property type="term" value="F:4-alpha-glucanotransferase activity"/>
    <property type="evidence" value="ECO:0007669"/>
    <property type="project" value="UniProtKB-EC"/>
</dbReference>
<dbReference type="InterPro" id="IPR003385">
    <property type="entry name" value="Glyco_hydro_77"/>
</dbReference>
<proteinExistence type="inferred from homology"/>
<gene>
    <name evidence="10" type="primary">malQ_2</name>
    <name evidence="10" type="ORF">NCTC11872_00346</name>
</gene>
<evidence type="ECO:0000256" key="2">
    <source>
        <dbReference type="ARBA" id="ARBA00005684"/>
    </source>
</evidence>
<comment type="similarity">
    <text evidence="2">Belongs to the disproportionating enzyme family.</text>
</comment>
<evidence type="ECO:0000256" key="7">
    <source>
        <dbReference type="ARBA" id="ARBA00023277"/>
    </source>
</evidence>
<evidence type="ECO:0000256" key="4">
    <source>
        <dbReference type="ARBA" id="ARBA00020295"/>
    </source>
</evidence>
<evidence type="ECO:0000313" key="11">
    <source>
        <dbReference type="Proteomes" id="UP000249936"/>
    </source>
</evidence>
<dbReference type="Proteomes" id="UP000249936">
    <property type="component" value="Unassembled WGS sequence"/>
</dbReference>
<evidence type="ECO:0000256" key="9">
    <source>
        <dbReference type="ARBA" id="ARBA00031501"/>
    </source>
</evidence>
<dbReference type="PANTHER" id="PTHR32438:SF5">
    <property type="entry name" value="4-ALPHA-GLUCANOTRANSFERASE DPE1, CHLOROPLASTIC_AMYLOPLASTIC"/>
    <property type="match status" value="1"/>
</dbReference>
<accession>A0A2X1PKQ4</accession>
<dbReference type="SUPFAM" id="SSF51445">
    <property type="entry name" value="(Trans)glycosidases"/>
    <property type="match status" value="1"/>
</dbReference>
<evidence type="ECO:0000256" key="1">
    <source>
        <dbReference type="ARBA" id="ARBA00000439"/>
    </source>
</evidence>
<evidence type="ECO:0000256" key="8">
    <source>
        <dbReference type="ARBA" id="ARBA00031423"/>
    </source>
</evidence>
<comment type="catalytic activity">
    <reaction evidence="1">
        <text>Transfers a segment of a (1-&gt;4)-alpha-D-glucan to a new position in an acceptor, which may be glucose or a (1-&gt;4)-alpha-D-glucan.</text>
        <dbReference type="EC" id="2.4.1.25"/>
    </reaction>
</comment>
<dbReference type="PANTHER" id="PTHR32438">
    <property type="entry name" value="4-ALPHA-GLUCANOTRANSFERASE DPE1, CHLOROPLASTIC/AMYLOPLASTIC"/>
    <property type="match status" value="1"/>
</dbReference>
<dbReference type="Pfam" id="PF02446">
    <property type="entry name" value="Glyco_hydro_77"/>
    <property type="match status" value="1"/>
</dbReference>
<protein>
    <recommendedName>
        <fullName evidence="4">4-alpha-glucanotransferase</fullName>
        <ecNumber evidence="3">2.4.1.25</ecNumber>
    </recommendedName>
    <alternativeName>
        <fullName evidence="8">Amylomaltase</fullName>
    </alternativeName>
    <alternativeName>
        <fullName evidence="9">Disproportionating enzyme</fullName>
    </alternativeName>
</protein>
<keyword evidence="5 10" id="KW-0328">Glycosyltransferase</keyword>
<reference evidence="10 11" key="1">
    <citation type="submission" date="2018-06" db="EMBL/GenBank/DDBJ databases">
        <authorList>
            <consortium name="Pathogen Informatics"/>
            <person name="Doyle S."/>
        </authorList>
    </citation>
    <scope>NUCLEOTIDE SEQUENCE [LARGE SCALE GENOMIC DNA]</scope>
    <source>
        <strain evidence="10 11">NCTC11872</strain>
    </source>
</reference>
<dbReference type="EC" id="2.4.1.25" evidence="3"/>
<evidence type="ECO:0000256" key="5">
    <source>
        <dbReference type="ARBA" id="ARBA00022676"/>
    </source>
</evidence>
<name>A0A2X1PKQ4_HAEIF</name>
<dbReference type="AlphaFoldDB" id="A0A2X1PKQ4"/>
<evidence type="ECO:0000256" key="6">
    <source>
        <dbReference type="ARBA" id="ARBA00022679"/>
    </source>
</evidence>
<sequence length="72" mass="8132">MNVQLYSLRSEQNWGIGDFGDLATLIEQSAKLGADYVGINPLHLPYPAVPNWASPYSSSSRRWLNFFIFSHS</sequence>
<organism evidence="10 11">
    <name type="scientific">Haemophilus influenzae</name>
    <dbReference type="NCBI Taxonomy" id="727"/>
    <lineage>
        <taxon>Bacteria</taxon>
        <taxon>Pseudomonadati</taxon>
        <taxon>Pseudomonadota</taxon>
        <taxon>Gammaproteobacteria</taxon>
        <taxon>Pasteurellales</taxon>
        <taxon>Pasteurellaceae</taxon>
        <taxon>Haemophilus</taxon>
    </lineage>
</organism>
<dbReference type="EMBL" id="UASK01000003">
    <property type="protein sequence ID" value="SPX40770.1"/>
    <property type="molecule type" value="Genomic_DNA"/>
</dbReference>
<evidence type="ECO:0000256" key="3">
    <source>
        <dbReference type="ARBA" id="ARBA00012560"/>
    </source>
</evidence>
<dbReference type="Gene3D" id="3.20.20.80">
    <property type="entry name" value="Glycosidases"/>
    <property type="match status" value="1"/>
</dbReference>
<keyword evidence="7" id="KW-0119">Carbohydrate metabolism</keyword>